<dbReference type="InterPro" id="IPR033122">
    <property type="entry name" value="LETM1-like_RBD"/>
</dbReference>
<evidence type="ECO:0000256" key="7">
    <source>
        <dbReference type="PROSITE-ProRule" id="PRU01094"/>
    </source>
</evidence>
<keyword evidence="6 8" id="KW-0472">Membrane</keyword>
<keyword evidence="5 7" id="KW-0496">Mitochondrion</keyword>
<evidence type="ECO:0000256" key="2">
    <source>
        <dbReference type="ARBA" id="ARBA00022692"/>
    </source>
</evidence>
<evidence type="ECO:0000256" key="1">
    <source>
        <dbReference type="ARBA" id="ARBA00004434"/>
    </source>
</evidence>
<dbReference type="GeneID" id="119722666"/>
<evidence type="ECO:0000256" key="4">
    <source>
        <dbReference type="ARBA" id="ARBA00022989"/>
    </source>
</evidence>
<dbReference type="PANTHER" id="PTHR14009">
    <property type="entry name" value="LEUCINE ZIPPER-EF-HAND CONTAINING TRANSMEMBRANE PROTEIN"/>
    <property type="match status" value="1"/>
</dbReference>
<dbReference type="EnsemblMetazoa" id="XM_038192906.1">
    <property type="protein sequence ID" value="XP_038048834.1"/>
    <property type="gene ID" value="LOC119722666"/>
</dbReference>
<dbReference type="RefSeq" id="XP_038048834.1">
    <property type="nucleotide sequence ID" value="XM_038192906.1"/>
</dbReference>
<accession>A0A913ZB85</accession>
<proteinExistence type="predicted"/>
<evidence type="ECO:0000256" key="3">
    <source>
        <dbReference type="ARBA" id="ARBA00022792"/>
    </source>
</evidence>
<feature type="transmembrane region" description="Helical" evidence="8">
    <location>
        <begin position="152"/>
        <end position="175"/>
    </location>
</feature>
<keyword evidence="3" id="KW-0999">Mitochondrion inner membrane</keyword>
<dbReference type="GO" id="GO:0030003">
    <property type="term" value="P:intracellular monoatomic cation homeostasis"/>
    <property type="evidence" value="ECO:0007669"/>
    <property type="project" value="TreeGrafter"/>
</dbReference>
<keyword evidence="4 8" id="KW-1133">Transmembrane helix</keyword>
<name>A0A913ZB85_PATMI</name>
<dbReference type="CTD" id="25875"/>
<evidence type="ECO:0000256" key="6">
    <source>
        <dbReference type="ARBA" id="ARBA00023136"/>
    </source>
</evidence>
<dbReference type="OMA" id="WCWSDIK"/>
<evidence type="ECO:0000256" key="8">
    <source>
        <dbReference type="SAM" id="Phobius"/>
    </source>
</evidence>
<organism evidence="10 11">
    <name type="scientific">Patiria miniata</name>
    <name type="common">Bat star</name>
    <name type="synonym">Asterina miniata</name>
    <dbReference type="NCBI Taxonomy" id="46514"/>
    <lineage>
        <taxon>Eukaryota</taxon>
        <taxon>Metazoa</taxon>
        <taxon>Echinodermata</taxon>
        <taxon>Eleutherozoa</taxon>
        <taxon>Asterozoa</taxon>
        <taxon>Asteroidea</taxon>
        <taxon>Valvatacea</taxon>
        <taxon>Valvatida</taxon>
        <taxon>Asterinidae</taxon>
        <taxon>Patiria</taxon>
    </lineage>
</organism>
<dbReference type="InterPro" id="IPR044202">
    <property type="entry name" value="LETM1/MDM38-like"/>
</dbReference>
<dbReference type="GO" id="GO:0043022">
    <property type="term" value="F:ribosome binding"/>
    <property type="evidence" value="ECO:0007669"/>
    <property type="project" value="InterPro"/>
</dbReference>
<sequence length="391" mass="44776">MALSMKLTSVFSHHVSSHRVIKASAGVCRVYETCFSKTRCYSRPHDLHRYLPCCSFSQPASNAPTSTPTKPGLLKRMAVKSDEIFCKVLGSISPWMLQEYGHFKIGFLQFIGDAKSVYRINKRIRNEKLQLTDLHWKDLYLKKQISNDIAKMIPTVILLSLPFVYYFVLPLMFIYPTIFLSNQFLSRDKLLRYYLKSYQQRAALYPTILGLLSEKAGENPSSADKDSIREILKMLQAEQQVTAQQVLLSRNAFHAYRFSQLSRQHLKCLCNLCSLRTMFMPAILLRRKLNKNMALIQAMDLSIKKDGIPTLDHLELEKLCYERGLNVVHSDKSELQAWLDQWLELSSMTSDDDHSFIAHSTALLVIGHPSCGRLQDIPNPTPPKKEASKKA</sequence>
<reference evidence="10" key="1">
    <citation type="submission" date="2022-11" db="UniProtKB">
        <authorList>
            <consortium name="EnsemblMetazoa"/>
        </authorList>
    </citation>
    <scope>IDENTIFICATION</scope>
</reference>
<dbReference type="PANTHER" id="PTHR14009:SF13">
    <property type="entry name" value="LETM1 DOMAIN-CONTAINING PROTEIN 1"/>
    <property type="match status" value="1"/>
</dbReference>
<protein>
    <recommendedName>
        <fullName evidence="9">Letm1 RBD domain-containing protein</fullName>
    </recommendedName>
</protein>
<dbReference type="AlphaFoldDB" id="A0A913ZB85"/>
<keyword evidence="2 8" id="KW-0812">Transmembrane</keyword>
<dbReference type="Pfam" id="PF07766">
    <property type="entry name" value="LETM1_RBD"/>
    <property type="match status" value="1"/>
</dbReference>
<keyword evidence="11" id="KW-1185">Reference proteome</keyword>
<evidence type="ECO:0000259" key="9">
    <source>
        <dbReference type="PROSITE" id="PS51758"/>
    </source>
</evidence>
<dbReference type="Proteomes" id="UP000887568">
    <property type="component" value="Unplaced"/>
</dbReference>
<evidence type="ECO:0000313" key="11">
    <source>
        <dbReference type="Proteomes" id="UP000887568"/>
    </source>
</evidence>
<feature type="domain" description="Letm1 RBD" evidence="9">
    <location>
        <begin position="189"/>
        <end position="390"/>
    </location>
</feature>
<dbReference type="GO" id="GO:0005743">
    <property type="term" value="C:mitochondrial inner membrane"/>
    <property type="evidence" value="ECO:0007669"/>
    <property type="project" value="UniProtKB-SubCell"/>
</dbReference>
<evidence type="ECO:0000256" key="5">
    <source>
        <dbReference type="ARBA" id="ARBA00023128"/>
    </source>
</evidence>
<dbReference type="OrthoDB" id="73691at2759"/>
<evidence type="ECO:0000313" key="10">
    <source>
        <dbReference type="EnsemblMetazoa" id="XP_038048834.1"/>
    </source>
</evidence>
<comment type="subcellular location">
    <subcellularLocation>
        <location evidence="1">Mitochondrion inner membrane</location>
        <topology evidence="1">Single-pass membrane protein</topology>
    </subcellularLocation>
</comment>
<dbReference type="PROSITE" id="PS51758">
    <property type="entry name" value="LETM1_RBD"/>
    <property type="match status" value="1"/>
</dbReference>